<feature type="domain" description="BTB" evidence="2">
    <location>
        <begin position="82"/>
        <end position="142"/>
    </location>
</feature>
<keyword evidence="4" id="KW-1185">Reference proteome</keyword>
<evidence type="ECO:0000313" key="3">
    <source>
        <dbReference type="EMBL" id="KAG0290008.1"/>
    </source>
</evidence>
<accession>A0ABQ7K2N5</accession>
<dbReference type="Proteomes" id="UP001194696">
    <property type="component" value="Unassembled WGS sequence"/>
</dbReference>
<organism evidence="3 4">
    <name type="scientific">Linnemannia gamsii</name>
    <dbReference type="NCBI Taxonomy" id="64522"/>
    <lineage>
        <taxon>Eukaryota</taxon>
        <taxon>Fungi</taxon>
        <taxon>Fungi incertae sedis</taxon>
        <taxon>Mucoromycota</taxon>
        <taxon>Mortierellomycotina</taxon>
        <taxon>Mortierellomycetes</taxon>
        <taxon>Mortierellales</taxon>
        <taxon>Mortierellaceae</taxon>
        <taxon>Linnemannia</taxon>
    </lineage>
</organism>
<dbReference type="InterPro" id="IPR000210">
    <property type="entry name" value="BTB/POZ_dom"/>
</dbReference>
<comment type="caution">
    <text evidence="3">The sequence shown here is derived from an EMBL/GenBank/DDBJ whole genome shotgun (WGS) entry which is preliminary data.</text>
</comment>
<dbReference type="EMBL" id="JAAAIM010000315">
    <property type="protein sequence ID" value="KAG0290008.1"/>
    <property type="molecule type" value="Genomic_DNA"/>
</dbReference>
<dbReference type="SUPFAM" id="SSF54695">
    <property type="entry name" value="POZ domain"/>
    <property type="match status" value="1"/>
</dbReference>
<dbReference type="PROSITE" id="PS50097">
    <property type="entry name" value="BTB"/>
    <property type="match status" value="1"/>
</dbReference>
<dbReference type="Gene3D" id="3.30.710.10">
    <property type="entry name" value="Potassium Channel Kv1.1, Chain A"/>
    <property type="match status" value="1"/>
</dbReference>
<feature type="region of interest" description="Disordered" evidence="1">
    <location>
        <begin position="148"/>
        <end position="170"/>
    </location>
</feature>
<gene>
    <name evidence="3" type="ORF">BGZ96_006506</name>
</gene>
<proteinExistence type="predicted"/>
<evidence type="ECO:0000256" key="1">
    <source>
        <dbReference type="SAM" id="MobiDB-lite"/>
    </source>
</evidence>
<feature type="compositionally biased region" description="Polar residues" evidence="1">
    <location>
        <begin position="149"/>
        <end position="166"/>
    </location>
</feature>
<evidence type="ECO:0000313" key="4">
    <source>
        <dbReference type="Proteomes" id="UP001194696"/>
    </source>
</evidence>
<reference evidence="3 4" key="1">
    <citation type="journal article" date="2020" name="Fungal Divers.">
        <title>Resolving the Mortierellaceae phylogeny through synthesis of multi-gene phylogenetics and phylogenomics.</title>
        <authorList>
            <person name="Vandepol N."/>
            <person name="Liber J."/>
            <person name="Desiro A."/>
            <person name="Na H."/>
            <person name="Kennedy M."/>
            <person name="Barry K."/>
            <person name="Grigoriev I.V."/>
            <person name="Miller A.N."/>
            <person name="O'Donnell K."/>
            <person name="Stajich J.E."/>
            <person name="Bonito G."/>
        </authorList>
    </citation>
    <scope>NUCLEOTIDE SEQUENCE [LARGE SCALE GENOMIC DNA]</scope>
    <source>
        <strain evidence="3 4">AD045</strain>
    </source>
</reference>
<sequence length="202" mass="22879">MAPLGSVFPRLFGGFGGSGSGYLKSIDAIFDDPVSTDVVFIWRNKVMMVVVGDNDSDSDSDSDDVGDRGERQKHYGVTLSRLYAHQAVLHQYLYFRRKLPLPSSSSSSCVMMLRKLLMKDFSLPVFRVVLRWLYTRTLDITEIFDAQTAPPNKQPTTSSNSNAKQQQQDDEARVTWTEIYQIADNLELAELRTLAKNKMRQT</sequence>
<name>A0ABQ7K2N5_9FUNG</name>
<dbReference type="InterPro" id="IPR011333">
    <property type="entry name" value="SKP1/BTB/POZ_sf"/>
</dbReference>
<evidence type="ECO:0000259" key="2">
    <source>
        <dbReference type="PROSITE" id="PS50097"/>
    </source>
</evidence>
<protein>
    <recommendedName>
        <fullName evidence="2">BTB domain-containing protein</fullName>
    </recommendedName>
</protein>